<protein>
    <submittedName>
        <fullName evidence="1">Uncharacterized protein</fullName>
    </submittedName>
</protein>
<organism evidence="1 2">
    <name type="scientific">Nesidiocoris tenuis</name>
    <dbReference type="NCBI Taxonomy" id="355587"/>
    <lineage>
        <taxon>Eukaryota</taxon>
        <taxon>Metazoa</taxon>
        <taxon>Ecdysozoa</taxon>
        <taxon>Arthropoda</taxon>
        <taxon>Hexapoda</taxon>
        <taxon>Insecta</taxon>
        <taxon>Pterygota</taxon>
        <taxon>Neoptera</taxon>
        <taxon>Paraneoptera</taxon>
        <taxon>Hemiptera</taxon>
        <taxon>Heteroptera</taxon>
        <taxon>Panheteroptera</taxon>
        <taxon>Cimicomorpha</taxon>
        <taxon>Miridae</taxon>
        <taxon>Dicyphina</taxon>
        <taxon>Nesidiocoris</taxon>
    </lineage>
</organism>
<proteinExistence type="predicted"/>
<gene>
    <name evidence="1" type="ORF">NTEN_LOCUS23588</name>
</gene>
<evidence type="ECO:0000313" key="2">
    <source>
        <dbReference type="Proteomes" id="UP000479000"/>
    </source>
</evidence>
<dbReference type="EMBL" id="CADCXU010034723">
    <property type="protein sequence ID" value="CAB0019962.1"/>
    <property type="molecule type" value="Genomic_DNA"/>
</dbReference>
<evidence type="ECO:0000313" key="1">
    <source>
        <dbReference type="EMBL" id="CAB0019962.1"/>
    </source>
</evidence>
<dbReference type="AlphaFoldDB" id="A0A6H5HS64"/>
<name>A0A6H5HS64_9HEMI</name>
<reference evidence="1 2" key="1">
    <citation type="submission" date="2020-02" db="EMBL/GenBank/DDBJ databases">
        <authorList>
            <person name="Ferguson B K."/>
        </authorList>
    </citation>
    <scope>NUCLEOTIDE SEQUENCE [LARGE SCALE GENOMIC DNA]</scope>
</reference>
<accession>A0A6H5HS64</accession>
<feature type="non-terminal residue" evidence="1">
    <location>
        <position position="79"/>
    </location>
</feature>
<sequence length="79" mass="8941">MFYTTNIKLVTSSGVLIRQARNNKKYHLGLRQGYRTMPSLAVPKLSCIPNLPVGLDKNQSLQLLVKFIGPIYFGTYCYS</sequence>
<keyword evidence="2" id="KW-1185">Reference proteome</keyword>
<dbReference type="Proteomes" id="UP000479000">
    <property type="component" value="Unassembled WGS sequence"/>
</dbReference>